<reference evidence="4 7" key="2">
    <citation type="submission" date="2019-07" db="EMBL/GenBank/DDBJ databases">
        <title>Whole genome shotgun sequence of Halolactibacillus halophilus NBRC 100868.</title>
        <authorList>
            <person name="Hosoyama A."/>
            <person name="Uohara A."/>
            <person name="Ohji S."/>
            <person name="Ichikawa N."/>
        </authorList>
    </citation>
    <scope>NUCLEOTIDE SEQUENCE [LARGE SCALE GENOMIC DNA]</scope>
    <source>
        <strain evidence="4 7">NBRC 100868</strain>
    </source>
</reference>
<dbReference type="NCBIfam" id="TIGR01446">
    <property type="entry name" value="DnaD_dom"/>
    <property type="match status" value="1"/>
</dbReference>
<dbReference type="InterPro" id="IPR036390">
    <property type="entry name" value="WH_DNA-bd_sf"/>
</dbReference>
<evidence type="ECO:0000256" key="1">
    <source>
        <dbReference type="ARBA" id="ARBA00093462"/>
    </source>
</evidence>
<name>A0A1I5NUC5_9BACI</name>
<dbReference type="EMBL" id="BJWI01000010">
    <property type="protein sequence ID" value="GEM01429.1"/>
    <property type="molecule type" value="Genomic_DNA"/>
</dbReference>
<dbReference type="PANTHER" id="PTHR37293:SF6">
    <property type="entry name" value="DNA REPLICATION PROTEIN DNAD"/>
    <property type="match status" value="1"/>
</dbReference>
<dbReference type="Gene3D" id="1.10.10.10">
    <property type="entry name" value="Winged helix-like DNA-binding domain superfamily/Winged helix DNA-binding domain"/>
    <property type="match status" value="1"/>
</dbReference>
<comment type="similarity">
    <text evidence="1">Belongs to the DnaB/DnaD family.</text>
</comment>
<dbReference type="EMBL" id="FOXC01000011">
    <property type="protein sequence ID" value="SFP24861.1"/>
    <property type="molecule type" value="Genomic_DNA"/>
</dbReference>
<dbReference type="AlphaFoldDB" id="A0A1I5NUC5"/>
<keyword evidence="7" id="KW-1185">Reference proteome</keyword>
<dbReference type="Proteomes" id="UP000242243">
    <property type="component" value="Unassembled WGS sequence"/>
</dbReference>
<sequence>MKQDYEGFMHDQLTFSKKLLADYLQIGMDETELIVVLQLIRYQKESNLFPTPSDIAAFTNYDDQVVSRSLRQLMQKHLMSIEESENGDGIVDEFYSLEPLWQALYTKREADKTKPTDQSVEIFKQFEREFGRVLSPIEIETINIWLDEDQYDVSLIQQALREAVLLSKLNFKYVDRILQEWQKKGIKTVDAAKQAGKKFHQQSSQRSEPVRKRTDPSVYYNWLDEPDD</sequence>
<dbReference type="Gene3D" id="1.10.10.630">
    <property type="entry name" value="DnaD domain-like"/>
    <property type="match status" value="1"/>
</dbReference>
<evidence type="ECO:0000313" key="4">
    <source>
        <dbReference type="EMBL" id="GEM01429.1"/>
    </source>
</evidence>
<dbReference type="InterPro" id="IPR006343">
    <property type="entry name" value="DnaB/C_C"/>
</dbReference>
<dbReference type="InterPro" id="IPR053162">
    <property type="entry name" value="DnaD"/>
</dbReference>
<dbReference type="InterPro" id="IPR034829">
    <property type="entry name" value="DnaD-like_sf"/>
</dbReference>
<dbReference type="SUPFAM" id="SSF158499">
    <property type="entry name" value="DnaD domain-like"/>
    <property type="match status" value="1"/>
</dbReference>
<evidence type="ECO:0000313" key="7">
    <source>
        <dbReference type="Proteomes" id="UP000321547"/>
    </source>
</evidence>
<dbReference type="SUPFAM" id="SSF46785">
    <property type="entry name" value="Winged helix' DNA-binding domain"/>
    <property type="match status" value="1"/>
</dbReference>
<dbReference type="PANTHER" id="PTHR37293">
    <property type="entry name" value="PHAGE REPLICATION PROTEIN-RELATED"/>
    <property type="match status" value="1"/>
</dbReference>
<organism evidence="5 6">
    <name type="scientific">Halolactibacillus halophilus</name>
    <dbReference type="NCBI Taxonomy" id="306540"/>
    <lineage>
        <taxon>Bacteria</taxon>
        <taxon>Bacillati</taxon>
        <taxon>Bacillota</taxon>
        <taxon>Bacilli</taxon>
        <taxon>Bacillales</taxon>
        <taxon>Bacillaceae</taxon>
        <taxon>Halolactibacillus</taxon>
    </lineage>
</organism>
<dbReference type="Pfam" id="PF21984">
    <property type="entry name" value="DnaD_N"/>
    <property type="match status" value="1"/>
</dbReference>
<dbReference type="InterPro" id="IPR053843">
    <property type="entry name" value="DnaD_N"/>
</dbReference>
<accession>A0A1I5NUC5</accession>
<reference evidence="5 6" key="1">
    <citation type="submission" date="2016-10" db="EMBL/GenBank/DDBJ databases">
        <authorList>
            <person name="de Groot N.N."/>
        </authorList>
    </citation>
    <scope>NUCLEOTIDE SEQUENCE [LARGE SCALE GENOMIC DNA]</scope>
    <source>
        <strain evidence="5 6">DSM 17073</strain>
    </source>
</reference>
<gene>
    <name evidence="4" type="primary">dnaD</name>
    <name evidence="4" type="ORF">HHA03_09610</name>
    <name evidence="5" type="ORF">SAMN05421839_11113</name>
</gene>
<dbReference type="Proteomes" id="UP000321547">
    <property type="component" value="Unassembled WGS sequence"/>
</dbReference>
<dbReference type="STRING" id="306540.SAMN05421839_11113"/>
<dbReference type="Pfam" id="PF07261">
    <property type="entry name" value="DnaB_2"/>
    <property type="match status" value="1"/>
</dbReference>
<evidence type="ECO:0000313" key="6">
    <source>
        <dbReference type="Proteomes" id="UP000242243"/>
    </source>
</evidence>
<proteinExistence type="inferred from homology"/>
<dbReference type="InterPro" id="IPR036388">
    <property type="entry name" value="WH-like_DNA-bd_sf"/>
</dbReference>
<feature type="domain" description="DnaD N-terminal" evidence="3">
    <location>
        <begin position="16"/>
        <end position="112"/>
    </location>
</feature>
<feature type="domain" description="DnaB/C C-terminal" evidence="2">
    <location>
        <begin position="123"/>
        <end position="194"/>
    </location>
</feature>
<evidence type="ECO:0000313" key="5">
    <source>
        <dbReference type="EMBL" id="SFP24861.1"/>
    </source>
</evidence>
<evidence type="ECO:0000259" key="3">
    <source>
        <dbReference type="Pfam" id="PF21984"/>
    </source>
</evidence>
<evidence type="ECO:0000259" key="2">
    <source>
        <dbReference type="Pfam" id="PF07261"/>
    </source>
</evidence>
<protein>
    <submittedName>
        <fullName evidence="4 5">DNA replication protein</fullName>
    </submittedName>
</protein>